<dbReference type="GO" id="GO:0005912">
    <property type="term" value="C:adherens junction"/>
    <property type="evidence" value="ECO:0007669"/>
    <property type="project" value="TreeGrafter"/>
</dbReference>
<keyword evidence="4 8" id="KW-0472">Membrane</keyword>
<evidence type="ECO:0000256" key="7">
    <source>
        <dbReference type="SAM" id="MobiDB-lite"/>
    </source>
</evidence>
<evidence type="ECO:0000256" key="5">
    <source>
        <dbReference type="ARBA" id="ARBA00023157"/>
    </source>
</evidence>
<dbReference type="GO" id="GO:0016020">
    <property type="term" value="C:membrane"/>
    <property type="evidence" value="ECO:0007669"/>
    <property type="project" value="UniProtKB-SubCell"/>
</dbReference>
<feature type="transmembrane region" description="Helical" evidence="8">
    <location>
        <begin position="309"/>
        <end position="330"/>
    </location>
</feature>
<evidence type="ECO:0000256" key="4">
    <source>
        <dbReference type="ARBA" id="ARBA00023136"/>
    </source>
</evidence>
<dbReference type="GO" id="GO:0007156">
    <property type="term" value="P:homophilic cell adhesion via plasma membrane adhesion molecules"/>
    <property type="evidence" value="ECO:0007669"/>
    <property type="project" value="TreeGrafter"/>
</dbReference>
<evidence type="ECO:0000256" key="3">
    <source>
        <dbReference type="ARBA" id="ARBA00022737"/>
    </source>
</evidence>
<keyword evidence="2" id="KW-0732">Signal</keyword>
<keyword evidence="10" id="KW-1185">Reference proteome</keyword>
<feature type="compositionally biased region" description="Basic and acidic residues" evidence="7">
    <location>
        <begin position="622"/>
        <end position="632"/>
    </location>
</feature>
<keyword evidence="5" id="KW-1015">Disulfide bond</keyword>
<organism evidence="9 10">
    <name type="scientific">Mytilus galloprovincialis</name>
    <name type="common">Mediterranean mussel</name>
    <dbReference type="NCBI Taxonomy" id="29158"/>
    <lineage>
        <taxon>Eukaryota</taxon>
        <taxon>Metazoa</taxon>
        <taxon>Spiralia</taxon>
        <taxon>Lophotrochozoa</taxon>
        <taxon>Mollusca</taxon>
        <taxon>Bivalvia</taxon>
        <taxon>Autobranchia</taxon>
        <taxon>Pteriomorphia</taxon>
        <taxon>Mytilida</taxon>
        <taxon>Mytiloidea</taxon>
        <taxon>Mytilidae</taxon>
        <taxon>Mytilinae</taxon>
        <taxon>Mytilus</taxon>
    </lineage>
</organism>
<accession>A0A8B6D918</accession>
<dbReference type="EMBL" id="UYJE01003080">
    <property type="protein sequence ID" value="VDI16381.1"/>
    <property type="molecule type" value="Genomic_DNA"/>
</dbReference>
<dbReference type="PANTHER" id="PTHR23277:SF121">
    <property type="entry name" value="IMMUNOGLOBULIN SUPERFAMILY MEMBER 21"/>
    <property type="match status" value="1"/>
</dbReference>
<feature type="region of interest" description="Disordered" evidence="7">
    <location>
        <begin position="600"/>
        <end position="632"/>
    </location>
</feature>
<comment type="subcellular location">
    <subcellularLocation>
        <location evidence="1">Membrane</location>
    </subcellularLocation>
</comment>
<dbReference type="GO" id="GO:0007157">
    <property type="term" value="P:heterophilic cell-cell adhesion via plasma membrane cell adhesion molecules"/>
    <property type="evidence" value="ECO:0007669"/>
    <property type="project" value="TreeGrafter"/>
</dbReference>
<evidence type="ECO:0000256" key="1">
    <source>
        <dbReference type="ARBA" id="ARBA00004370"/>
    </source>
</evidence>
<gene>
    <name evidence="9" type="ORF">MGAL_10B002950</name>
</gene>
<reference evidence="9" key="1">
    <citation type="submission" date="2018-11" db="EMBL/GenBank/DDBJ databases">
        <authorList>
            <person name="Alioto T."/>
            <person name="Alioto T."/>
        </authorList>
    </citation>
    <scope>NUCLEOTIDE SEQUENCE</scope>
</reference>
<keyword evidence="8" id="KW-1133">Transmembrane helix</keyword>
<name>A0A8B6D918_MYTGA</name>
<evidence type="ECO:0000313" key="9">
    <source>
        <dbReference type="EMBL" id="VDI16381.1"/>
    </source>
</evidence>
<evidence type="ECO:0000256" key="8">
    <source>
        <dbReference type="SAM" id="Phobius"/>
    </source>
</evidence>
<evidence type="ECO:0000256" key="6">
    <source>
        <dbReference type="ARBA" id="ARBA00023180"/>
    </source>
</evidence>
<dbReference type="Proteomes" id="UP000596742">
    <property type="component" value="Unassembled WGS sequence"/>
</dbReference>
<evidence type="ECO:0000313" key="10">
    <source>
        <dbReference type="Proteomes" id="UP000596742"/>
    </source>
</evidence>
<feature type="compositionally biased region" description="Polar residues" evidence="7">
    <location>
        <begin position="504"/>
        <end position="540"/>
    </location>
</feature>
<protein>
    <recommendedName>
        <fullName evidence="11">Ig-like domain-containing protein</fullName>
    </recommendedName>
</protein>
<dbReference type="PANTHER" id="PTHR23277">
    <property type="entry name" value="NECTIN-RELATED"/>
    <property type="match status" value="1"/>
</dbReference>
<evidence type="ECO:0008006" key="11">
    <source>
        <dbReference type="Google" id="ProtNLM"/>
    </source>
</evidence>
<proteinExistence type="predicted"/>
<keyword evidence="3" id="KW-0677">Repeat</keyword>
<sequence>MFCLVVDIWFINQTEIHTLIGQAGKEMEINCSTDKAQYITALKIESNGSILAIGDNQSVSYSFIPKRTDHLTSYTCVDNTHSSIMIEVTLIIRYAPAVTLRYTNGRIECDCDGVPPVYSVYRLDRISKYGELVYSINLDNGTFIFNTDQFPYQRNGRYVCVVSNGLPDTNGKELQNSSTHVNYEGPPVFAKENIYVNHGKVGLSSIRMSFLVYSCPDVEEIFLQKLGRMRDKKRKLHKYVLKSTLLYNELDNKTEVPGYDILIESDELDIEDFKAYIITVTNRLGASDYHFEIIKKENPPLVKSERTDFMILGIIGIILFVNMIIIHICIRVKHRQNRDQRHHNVGEDHNYHTYDEIGSVSYRAVRPMRSSDTNDNQRQNQTEQLGVGISIELNRQSTIDNTVELNTEVSDVGLQQSDITDDQVQSIPIAVDDRNVVTTHLSHVQSTDLPSIEHILIRETPSDQHRQSSNDSDSESSQTVMVGNAGDGYENPYQTVFQDHPDSHQYNQATRERNNSISPADVNTTVIPSMQNIVNRNQTNESTSKESSSDEQSQISDDSDSGSFIYGMVGNLGEGYENPYQMILQDYAESHPYTRIMRARDNSNSSTESDKSEEQQIGTGSTKKEEYINLKL</sequence>
<dbReference type="InterPro" id="IPR051427">
    <property type="entry name" value="Nectin/Nectin-like"/>
</dbReference>
<dbReference type="AlphaFoldDB" id="A0A8B6D918"/>
<dbReference type="OrthoDB" id="6132707at2759"/>
<evidence type="ECO:0000256" key="2">
    <source>
        <dbReference type="ARBA" id="ARBA00022729"/>
    </source>
</evidence>
<comment type="caution">
    <text evidence="9">The sequence shown here is derived from an EMBL/GenBank/DDBJ whole genome shotgun (WGS) entry which is preliminary data.</text>
</comment>
<keyword evidence="6" id="KW-0325">Glycoprotein</keyword>
<keyword evidence="8" id="KW-0812">Transmembrane</keyword>
<feature type="region of interest" description="Disordered" evidence="7">
    <location>
        <begin position="460"/>
        <end position="562"/>
    </location>
</feature>